<dbReference type="EMBL" id="JAVXUO010002016">
    <property type="protein sequence ID" value="KAK2977021.1"/>
    <property type="molecule type" value="Genomic_DNA"/>
</dbReference>
<gene>
    <name evidence="3" type="ORF">RJ640_022287</name>
</gene>
<dbReference type="PANTHER" id="PTHR46288">
    <property type="entry name" value="PHORBOL-ESTER/DAG-TYPE DOMAIN-CONTAINING PROTEIN"/>
    <property type="match status" value="1"/>
</dbReference>
<accession>A0AA88RE56</accession>
<dbReference type="InterPro" id="IPR004146">
    <property type="entry name" value="DC1"/>
</dbReference>
<name>A0AA88RE56_9ASTE</name>
<dbReference type="Pfam" id="PF03107">
    <property type="entry name" value="C1_2"/>
    <property type="match status" value="3"/>
</dbReference>
<comment type="caution">
    <text evidence="3">The sequence shown here is derived from an EMBL/GenBank/DDBJ whole genome shotgun (WGS) entry which is preliminary data.</text>
</comment>
<keyword evidence="1" id="KW-0677">Repeat</keyword>
<evidence type="ECO:0000313" key="3">
    <source>
        <dbReference type="EMBL" id="KAK2977021.1"/>
    </source>
</evidence>
<dbReference type="PANTHER" id="PTHR46288:SF27">
    <property type="entry name" value="CYSTEINE_HISTIDINE-RICH C1 DOMAIN FAMILY PROTEIN"/>
    <property type="match status" value="1"/>
</dbReference>
<dbReference type="AlphaFoldDB" id="A0AA88RE56"/>
<proteinExistence type="predicted"/>
<feature type="domain" description="DC1" evidence="2">
    <location>
        <begin position="63"/>
        <end position="111"/>
    </location>
</feature>
<dbReference type="Proteomes" id="UP001187471">
    <property type="component" value="Unassembled WGS sequence"/>
</dbReference>
<evidence type="ECO:0000313" key="4">
    <source>
        <dbReference type="Proteomes" id="UP001187471"/>
    </source>
</evidence>
<reference evidence="3" key="1">
    <citation type="submission" date="2022-12" db="EMBL/GenBank/DDBJ databases">
        <title>Draft genome assemblies for two species of Escallonia (Escalloniales).</title>
        <authorList>
            <person name="Chanderbali A."/>
            <person name="Dervinis C."/>
            <person name="Anghel I."/>
            <person name="Soltis D."/>
            <person name="Soltis P."/>
            <person name="Zapata F."/>
        </authorList>
    </citation>
    <scope>NUCLEOTIDE SEQUENCE</scope>
    <source>
        <strain evidence="3">UCBG92.1500</strain>
        <tissue evidence="3">Leaf</tissue>
    </source>
</reference>
<protein>
    <recommendedName>
        <fullName evidence="2">DC1 domain-containing protein</fullName>
    </recommendedName>
</protein>
<evidence type="ECO:0000259" key="2">
    <source>
        <dbReference type="Pfam" id="PF03107"/>
    </source>
</evidence>
<organism evidence="3 4">
    <name type="scientific">Escallonia rubra</name>
    <dbReference type="NCBI Taxonomy" id="112253"/>
    <lineage>
        <taxon>Eukaryota</taxon>
        <taxon>Viridiplantae</taxon>
        <taxon>Streptophyta</taxon>
        <taxon>Embryophyta</taxon>
        <taxon>Tracheophyta</taxon>
        <taxon>Spermatophyta</taxon>
        <taxon>Magnoliopsida</taxon>
        <taxon>eudicotyledons</taxon>
        <taxon>Gunneridae</taxon>
        <taxon>Pentapetalae</taxon>
        <taxon>asterids</taxon>
        <taxon>campanulids</taxon>
        <taxon>Escalloniales</taxon>
        <taxon>Escalloniaceae</taxon>
        <taxon>Escallonia</taxon>
    </lineage>
</organism>
<evidence type="ECO:0000256" key="1">
    <source>
        <dbReference type="ARBA" id="ARBA00022737"/>
    </source>
</evidence>
<dbReference type="SUPFAM" id="SSF57889">
    <property type="entry name" value="Cysteine-rich domain"/>
    <property type="match status" value="2"/>
</dbReference>
<feature type="domain" description="DC1" evidence="2">
    <location>
        <begin position="122"/>
        <end position="171"/>
    </location>
</feature>
<keyword evidence="4" id="KW-1185">Reference proteome</keyword>
<feature type="domain" description="DC1" evidence="2">
    <location>
        <begin position="7"/>
        <end position="53"/>
    </location>
</feature>
<sequence length="215" mass="24639">MKQLNHFSHRHPLRLSGVQPEDQTICSGCDLDLVGPAYICTKAGCSFLLHESCFELPRRVRHKSHPKHPLVLLSSPPYSDGEFTCNACGESGHAFTFHCLTCKFDLHVECASLPETEDSDDHEHPVKLLYSFPEEEWKGGFVCDVCHCPLVKSCWFYSCSACNFCTHLECVTDQEFHFIQLIGVYLWMTQQIIDAFSMIQRTYEPAQNGYLYYLE</sequence>
<dbReference type="InterPro" id="IPR046349">
    <property type="entry name" value="C1-like_sf"/>
</dbReference>